<reference evidence="3" key="2">
    <citation type="submission" date="2025-08" db="UniProtKB">
        <authorList>
            <consortium name="RefSeq"/>
        </authorList>
    </citation>
    <scope>IDENTIFICATION</scope>
    <source>
        <tissue evidence="3">Young leaves</tissue>
    </source>
</reference>
<feature type="compositionally biased region" description="Basic and acidic residues" evidence="1">
    <location>
        <begin position="1"/>
        <end position="29"/>
    </location>
</feature>
<dbReference type="OrthoDB" id="10557322at2759"/>
<evidence type="ECO:0000313" key="3">
    <source>
        <dbReference type="RefSeq" id="XP_026663326.2"/>
    </source>
</evidence>
<name>A0A8B8J926_PHODC</name>
<dbReference type="PANTHER" id="PTHR37729:SF1">
    <property type="entry name" value="NEUROFILAMENT PROTEIN-LIKE PROTEIN"/>
    <property type="match status" value="1"/>
</dbReference>
<dbReference type="KEGG" id="pda:113463223"/>
<dbReference type="GeneID" id="113463223"/>
<feature type="compositionally biased region" description="Basic and acidic residues" evidence="1">
    <location>
        <begin position="351"/>
        <end position="381"/>
    </location>
</feature>
<accession>A0A8B8J926</accession>
<feature type="compositionally biased region" description="Basic and acidic residues" evidence="1">
    <location>
        <begin position="247"/>
        <end position="269"/>
    </location>
</feature>
<keyword evidence="2" id="KW-1185">Reference proteome</keyword>
<feature type="region of interest" description="Disordered" evidence="1">
    <location>
        <begin position="419"/>
        <end position="442"/>
    </location>
</feature>
<sequence>MESEAPVRDERDEEHVDEMKADDDIKNVHEVNVSQSKNVEETHEGEKIKAEGSQNVEASITESEKKTEDKENDTVVEQVKTEEEDDKSTVTPSVEVEVESQVNAADTPKPSTEAVEKPAEDTEASKMQEKKTEATKEPTVEETAIEEIESKEESPVASAAPSSTPVGPSTTFTVFESTPDAIITPSVEVSELKEQVGALVPDVIEKKDFDPDADAGKEEFMKEESGSAAIKVEAIHTTSATEVAEQVGKREVHVEEEKPEKTMEFKKPTISEKTKTYDAAEVVEASGALGDVEVIKEKKDESFVGDGATFVETSRDLDAVGGEGNVKAPVRELEGDSKEAMSELKPAEAIETIKTEGSGDKKEETVKADDQSLVEPTKEGGDTNTDVEASEQKVIAKTSQRQSNNIISKVKRSIVKVRKAIVGKSPSSKNMSSKGKDELKEK</sequence>
<gene>
    <name evidence="3" type="primary">LOC113463223</name>
</gene>
<feature type="compositionally biased region" description="Low complexity" evidence="1">
    <location>
        <begin position="89"/>
        <end position="102"/>
    </location>
</feature>
<feature type="compositionally biased region" description="Basic and acidic residues" evidence="1">
    <location>
        <begin position="114"/>
        <end position="139"/>
    </location>
</feature>
<dbReference type="RefSeq" id="XP_026663326.2">
    <property type="nucleotide sequence ID" value="XM_026807525.2"/>
</dbReference>
<dbReference type="Proteomes" id="UP000228380">
    <property type="component" value="Chromosome 1"/>
</dbReference>
<proteinExistence type="predicted"/>
<feature type="region of interest" description="Disordered" evidence="1">
    <location>
        <begin position="351"/>
        <end position="406"/>
    </location>
</feature>
<evidence type="ECO:0000256" key="1">
    <source>
        <dbReference type="SAM" id="MobiDB-lite"/>
    </source>
</evidence>
<reference evidence="2" key="1">
    <citation type="journal article" date="2019" name="Nat. Commun.">
        <title>Genome-wide association mapping of date palm fruit traits.</title>
        <authorList>
            <person name="Hazzouri K.M."/>
            <person name="Gros-Balthazard M."/>
            <person name="Flowers J.M."/>
            <person name="Copetti D."/>
            <person name="Lemansour A."/>
            <person name="Lebrun M."/>
            <person name="Masmoudi K."/>
            <person name="Ferrand S."/>
            <person name="Dhar M.I."/>
            <person name="Fresquez Z.A."/>
            <person name="Rosas U."/>
            <person name="Zhang J."/>
            <person name="Talag J."/>
            <person name="Lee S."/>
            <person name="Kudrna D."/>
            <person name="Powell R.F."/>
            <person name="Leitch I.J."/>
            <person name="Krueger R.R."/>
            <person name="Wing R.A."/>
            <person name="Amiri K.M.A."/>
            <person name="Purugganan M.D."/>
        </authorList>
    </citation>
    <scope>NUCLEOTIDE SEQUENCE [LARGE SCALE GENOMIC DNA]</scope>
    <source>
        <strain evidence="2">cv. Khalas</strain>
    </source>
</reference>
<dbReference type="PANTHER" id="PTHR37729">
    <property type="entry name" value="NEUROFILAMENT PROTEIN-LIKE PROTEIN"/>
    <property type="match status" value="1"/>
</dbReference>
<feature type="compositionally biased region" description="Polar residues" evidence="1">
    <location>
        <begin position="52"/>
        <end position="61"/>
    </location>
</feature>
<feature type="region of interest" description="Disordered" evidence="1">
    <location>
        <begin position="1"/>
        <end position="173"/>
    </location>
</feature>
<evidence type="ECO:0000313" key="2">
    <source>
        <dbReference type="Proteomes" id="UP000228380"/>
    </source>
</evidence>
<feature type="compositionally biased region" description="Low complexity" evidence="1">
    <location>
        <begin position="155"/>
        <end position="173"/>
    </location>
</feature>
<feature type="region of interest" description="Disordered" evidence="1">
    <location>
        <begin position="241"/>
        <end position="269"/>
    </location>
</feature>
<organism evidence="2 3">
    <name type="scientific">Phoenix dactylifera</name>
    <name type="common">Date palm</name>
    <dbReference type="NCBI Taxonomy" id="42345"/>
    <lineage>
        <taxon>Eukaryota</taxon>
        <taxon>Viridiplantae</taxon>
        <taxon>Streptophyta</taxon>
        <taxon>Embryophyta</taxon>
        <taxon>Tracheophyta</taxon>
        <taxon>Spermatophyta</taxon>
        <taxon>Magnoliopsida</taxon>
        <taxon>Liliopsida</taxon>
        <taxon>Arecaceae</taxon>
        <taxon>Coryphoideae</taxon>
        <taxon>Phoeniceae</taxon>
        <taxon>Phoenix</taxon>
    </lineage>
</organism>
<protein>
    <submittedName>
        <fullName evidence="3">Chromatin modification-related protein EAF7-like</fullName>
    </submittedName>
</protein>
<dbReference type="AlphaFoldDB" id="A0A8B8J926"/>
<feature type="compositionally biased region" description="Basic and acidic residues" evidence="1">
    <location>
        <begin position="38"/>
        <end position="50"/>
    </location>
</feature>
<feature type="compositionally biased region" description="Basic and acidic residues" evidence="1">
    <location>
        <begin position="62"/>
        <end position="73"/>
    </location>
</feature>